<dbReference type="Gene3D" id="3.30.70.270">
    <property type="match status" value="1"/>
</dbReference>
<evidence type="ECO:0000256" key="2">
    <source>
        <dbReference type="ARBA" id="ARBA00022695"/>
    </source>
</evidence>
<keyword evidence="3" id="KW-0693">Viral RNA replication</keyword>
<dbReference type="EMBL" id="MZ209714">
    <property type="protein sequence ID" value="UHK03225.1"/>
    <property type="molecule type" value="Genomic_RNA"/>
</dbReference>
<evidence type="ECO:0000259" key="4">
    <source>
        <dbReference type="PROSITE" id="PS50507"/>
    </source>
</evidence>
<keyword evidence="5" id="KW-0696">RNA-directed RNA polymerase</keyword>
<evidence type="ECO:0000256" key="1">
    <source>
        <dbReference type="ARBA" id="ARBA00022679"/>
    </source>
</evidence>
<keyword evidence="1" id="KW-0808">Transferase</keyword>
<feature type="domain" description="RdRp catalytic" evidence="4">
    <location>
        <begin position="1324"/>
        <end position="1451"/>
    </location>
</feature>
<dbReference type="InterPro" id="IPR043502">
    <property type="entry name" value="DNA/RNA_pol_sf"/>
</dbReference>
<evidence type="ECO:0000313" key="5">
    <source>
        <dbReference type="EMBL" id="UHK03225.1"/>
    </source>
</evidence>
<accession>A0A8K1XVX1</accession>
<gene>
    <name evidence="5" type="ORF">FuNoV2_gp1</name>
</gene>
<dbReference type="GO" id="GO:0003968">
    <property type="term" value="F:RNA-directed RNA polymerase activity"/>
    <property type="evidence" value="ECO:0007669"/>
    <property type="project" value="UniProtKB-KW"/>
</dbReference>
<dbReference type="Gene3D" id="1.20.960.20">
    <property type="match status" value="1"/>
</dbReference>
<evidence type="ECO:0000256" key="3">
    <source>
        <dbReference type="ARBA" id="ARBA00022953"/>
    </source>
</evidence>
<dbReference type="GO" id="GO:0006351">
    <property type="term" value="P:DNA-templated transcription"/>
    <property type="evidence" value="ECO:0007669"/>
    <property type="project" value="InterPro"/>
</dbReference>
<name>A0A8K1XVX1_9VIRU</name>
<reference evidence="5" key="1">
    <citation type="submission" date="2021-05" db="EMBL/GenBank/DDBJ databases">
        <authorList>
            <person name="Feng G."/>
        </authorList>
    </citation>
    <scope>NUCLEOTIDE SEQUENCE</scope>
    <source>
        <strain evidence="5">QCYXFY450</strain>
    </source>
</reference>
<sequence>MPIKSVTIEDIEALHARFPHTICLKRNNKPMPKGGERVESYDWVDMLYGPMATAVSDMSANKPVRGAAKTGSLVKLSLDEIVKRIGDDLILQDKYYNSCLQREQLSGVSGQEQGLREFYNEIDSTKFDPMYTRLSWMISSMSECGTIRPAGGIKPVDQKEIIDYVKRNIMSFRAYNVIKSMQVTGPSFEKWLESYIKCMVRGYTDNLADLEHINIAKLSGLQLKCARALAREHTLVEIVQPSGSDDYRTCLDDVAEYINHEMTILDTDVISLALTKLVLFELPSVFKESSWKDVLPWVMGLENTTTGMNFVDHVDNYPTSLSNFLLTLCDWRVKDEQLFESFYAQPVLFIKQDGELYAWSPAIERGERFVRVNYEFRKLREELRNYLAFDCTKITDFGWQDGQIYEGLPQEGYPCDINSHLRWLKLLRDSPCRVHHLDQFDRMQYLWKKVKTIPSPVTAEHRAFLNSLQCKVPSSSLRQEVVADIKASVTDKYQQLENYYSRLTRNGMGSCLAILSRLGIPVSEYWNGLLMDNAPIITSTIVTTIVALVFLSLVKMFKYGIEGEQQSKGEKRAKQKKMVPRKFNKLQLITGKQQSDSKMLERFDTADLGLNNLPDMSVIEDMFEHISECPNLGLVAFSYNKGTSENANFANVYAAFDEEYDFSYDTPQQPSWKKVKSYREDGERIIEFNLLGQGTEAEVMDTLSHMLETAKYYPAGAWTLESNFKLEDDRILYSIRLLLLNAKSRGGTVGWTRADVSKILDVQNMLNGGKIVDIDAVVTGMQQSASQAYDSLNAIVRNHMVKVECVKTSDVSNPVRLGRRVHALGSQRTLILPAHAVEGGFKWIRFSRVSDSKYVGLAIVERQPDYVRDIAVARIISRYEGEEILSNLDHGQQLRNISMQEFVFPDITKYLLSAEQAEVDWDGCSTLHYFANRRAVALGTTESFLLQSFQVPTLTESGEVMTMKERKSLCCKQALQSNFPLSELGDCGSPVILATGKRAGKLISFHTYYSPKTQQWFSAVITKEDLTVIKGLQQSFQDGWEQLIVPGEGVDLPHGPEVKYIGDLVRPSLPVTKSSLDHWHKSPFADQFEEQLAPGRLDPYDPYIETDLPVNKEGRKSLVLGPNSEMAKELPELDQNLLDWCKAQLIDEQVALFRSEQSLTKVSNDMDEMLDYALNGKPENKYVKGMEINKASGLPWSLNGTAKKSDFIELDEQTGIRSFRNDKNGRALQERIKQKLIQARKGYRMISFSSSKLKDQPIKIAQAKSGRTRVFHCIPVDLIMFQAALYGPYKEAYTRAGLKAYHAVGIDPKSVGWMELAAYMTKHPNYFDADYKNYDKYLHRQVYKCVRGIQREVIQRVCPDGWDAARAVEELDAIDTYVVDYRTIYQTNRANKSGSYTTTIDNCLANDIYGLYAWVKSTGVKSLYEYRANVSSVSFGDDIIKSVSDEYANKYNYCTYRDILNETGHVITPGSKDGEEKPFTSFENLQFLKRGFKMERGMVLAPLLKRSIEGPFVWTDIRTDQITIWINLVQEQLIEAALWGEEYYDEFRNKLKSGNDRRLNEALINLLNTSWEVTFQKFTERYYGA</sequence>
<dbReference type="CDD" id="cd23200">
    <property type="entry name" value="Nora-virus_RdRp"/>
    <property type="match status" value="1"/>
</dbReference>
<dbReference type="PROSITE" id="PS50507">
    <property type="entry name" value="RDRP_SSRNA_POS"/>
    <property type="match status" value="1"/>
</dbReference>
<protein>
    <submittedName>
        <fullName evidence="5">RNA-dependent RNA polymerase</fullName>
    </submittedName>
</protein>
<dbReference type="GO" id="GO:0003723">
    <property type="term" value="F:RNA binding"/>
    <property type="evidence" value="ECO:0007669"/>
    <property type="project" value="InterPro"/>
</dbReference>
<keyword evidence="2" id="KW-0548">Nucleotidyltransferase</keyword>
<dbReference type="Pfam" id="PF00680">
    <property type="entry name" value="RdRP_1"/>
    <property type="match status" value="1"/>
</dbReference>
<dbReference type="InterPro" id="IPR043128">
    <property type="entry name" value="Rev_trsase/Diguanyl_cyclase"/>
</dbReference>
<dbReference type="SUPFAM" id="SSF56672">
    <property type="entry name" value="DNA/RNA polymerases"/>
    <property type="match status" value="1"/>
</dbReference>
<dbReference type="GO" id="GO:0039694">
    <property type="term" value="P:viral RNA genome replication"/>
    <property type="evidence" value="ECO:0007669"/>
    <property type="project" value="InterPro"/>
</dbReference>
<dbReference type="InterPro" id="IPR007094">
    <property type="entry name" value="RNA-dir_pol_PSvirus"/>
</dbReference>
<organism evidence="5">
    <name type="scientific">Hangzhou nora-like virus 2</name>
    <dbReference type="NCBI Taxonomy" id="2905605"/>
    <lineage>
        <taxon>Viruses</taxon>
        <taxon>Riboviria</taxon>
    </lineage>
</organism>
<proteinExistence type="predicted"/>
<dbReference type="InterPro" id="IPR001205">
    <property type="entry name" value="RNA-dir_pol_C"/>
</dbReference>